<evidence type="ECO:0000256" key="10">
    <source>
        <dbReference type="RuleBase" id="RU363130"/>
    </source>
</evidence>
<name>A0A9Q8PKZ8_PASFU</name>
<dbReference type="PROSITE" id="PS00822">
    <property type="entry name" value="CYTO_HEME_LYASE_2"/>
    <property type="match status" value="1"/>
</dbReference>
<reference evidence="12" key="2">
    <citation type="journal article" date="2022" name="Microb. Genom.">
        <title>A chromosome-scale genome assembly of the tomato pathogen Cladosporium fulvum reveals a compartmentalized genome architecture and the presence of a dispensable chromosome.</title>
        <authorList>
            <person name="Zaccaron A.Z."/>
            <person name="Chen L.H."/>
            <person name="Samaras A."/>
            <person name="Stergiopoulos I."/>
        </authorList>
    </citation>
    <scope>NUCLEOTIDE SEQUENCE</scope>
    <source>
        <strain evidence="12">Race5_Kim</strain>
    </source>
</reference>
<comment type="subcellular location">
    <subcellularLocation>
        <location evidence="1 10">Mitochondrion inner membrane</location>
    </subcellularLocation>
</comment>
<protein>
    <recommendedName>
        <fullName evidence="10">Holocytochrome c-type synthase</fullName>
        <ecNumber evidence="10">4.4.1.17</ecNumber>
    </recommendedName>
</protein>
<keyword evidence="5 10" id="KW-0999">Mitochondrion inner membrane</keyword>
<comment type="similarity">
    <text evidence="2 10">Belongs to the cytochrome c-type heme lyase family.</text>
</comment>
<dbReference type="KEGG" id="ffu:CLAFUR5_13532"/>
<dbReference type="InterPro" id="IPR000511">
    <property type="entry name" value="Holocyt_c/c1_synthase"/>
</dbReference>
<sequence>MPPEGADPAEKCPVDHRTRERWLEAAKAKGQATPPHPPASVPPTPKPESFYSLDTGRWHAGAPISPIPSFSPSSQPKRPKLYSLSTDREISTIPRAIVDPSTLNSAEKAALPDGTSASHGTPANAQEDTGHDRDSGNWIYPSQEQFFAAMKRKGHDADPKDMNNIVPIHNAVNERAWGEIKKWEAGWGAERCGGPKLVSFAGNSKALTPRARYYSMMGYSEPFDRHDWVVDRCGKKVEYVIDFYQGKGGSLSFFLDTRPKLNSFEGVKMRVARWFGL</sequence>
<keyword evidence="7 10" id="KW-0496">Mitochondrion</keyword>
<evidence type="ECO:0000256" key="9">
    <source>
        <dbReference type="ARBA" id="ARBA00023239"/>
    </source>
</evidence>
<dbReference type="AlphaFoldDB" id="A0A9Q8PKZ8"/>
<dbReference type="Pfam" id="PF01265">
    <property type="entry name" value="Cyto_heme_lyase"/>
    <property type="match status" value="1"/>
</dbReference>
<keyword evidence="9 10" id="KW-0456">Lyase</keyword>
<keyword evidence="8 10" id="KW-0472">Membrane</keyword>
<dbReference type="PANTHER" id="PTHR12743:SF0">
    <property type="entry name" value="HOLOCYTOCHROME C-TYPE SYNTHASE"/>
    <property type="match status" value="1"/>
</dbReference>
<evidence type="ECO:0000256" key="2">
    <source>
        <dbReference type="ARBA" id="ARBA00007255"/>
    </source>
</evidence>
<comment type="catalytic activity">
    <reaction evidence="10">
        <text>holo-[cytochrome c] = apo-[cytochrome c] + heme b</text>
        <dbReference type="Rhea" id="RHEA:22648"/>
        <dbReference type="Rhea" id="RHEA-COMP:10725"/>
        <dbReference type="Rhea" id="RHEA-COMP:10726"/>
        <dbReference type="ChEBI" id="CHEBI:29950"/>
        <dbReference type="ChEBI" id="CHEBI:60344"/>
        <dbReference type="ChEBI" id="CHEBI:83739"/>
        <dbReference type="EC" id="4.4.1.17"/>
    </reaction>
</comment>
<evidence type="ECO:0000256" key="1">
    <source>
        <dbReference type="ARBA" id="ARBA00004273"/>
    </source>
</evidence>
<accession>A0A9Q8PKZ8</accession>
<feature type="region of interest" description="Disordered" evidence="11">
    <location>
        <begin position="25"/>
        <end position="82"/>
    </location>
</feature>
<keyword evidence="6 10" id="KW-0408">Iron</keyword>
<dbReference type="OMA" id="SCPVDHK"/>
<dbReference type="EMBL" id="CP090174">
    <property type="protein sequence ID" value="UJO24337.1"/>
    <property type="molecule type" value="Genomic_DNA"/>
</dbReference>
<dbReference type="Proteomes" id="UP000756132">
    <property type="component" value="Chromosome 12"/>
</dbReference>
<comment type="function">
    <text evidence="10">Lyase that catalyzes the covalent linking of the heme group to the cytochrome C apoprotein to produce the mature functional cytochrome.</text>
</comment>
<reference evidence="12" key="1">
    <citation type="submission" date="2021-12" db="EMBL/GenBank/DDBJ databases">
        <authorList>
            <person name="Zaccaron A."/>
            <person name="Stergiopoulos I."/>
        </authorList>
    </citation>
    <scope>NUCLEOTIDE SEQUENCE</scope>
    <source>
        <strain evidence="12">Race5_Kim</strain>
    </source>
</reference>
<evidence type="ECO:0000256" key="8">
    <source>
        <dbReference type="ARBA" id="ARBA00023136"/>
    </source>
</evidence>
<evidence type="ECO:0000256" key="4">
    <source>
        <dbReference type="ARBA" id="ARBA00022723"/>
    </source>
</evidence>
<evidence type="ECO:0000256" key="6">
    <source>
        <dbReference type="ARBA" id="ARBA00023004"/>
    </source>
</evidence>
<keyword evidence="13" id="KW-1185">Reference proteome</keyword>
<keyword evidence="3 10" id="KW-0349">Heme</keyword>
<evidence type="ECO:0000256" key="5">
    <source>
        <dbReference type="ARBA" id="ARBA00022792"/>
    </source>
</evidence>
<dbReference type="GO" id="GO:0005743">
    <property type="term" value="C:mitochondrial inner membrane"/>
    <property type="evidence" value="ECO:0007669"/>
    <property type="project" value="UniProtKB-SubCell"/>
</dbReference>
<evidence type="ECO:0000256" key="3">
    <source>
        <dbReference type="ARBA" id="ARBA00022617"/>
    </source>
</evidence>
<evidence type="ECO:0000313" key="13">
    <source>
        <dbReference type="Proteomes" id="UP000756132"/>
    </source>
</evidence>
<dbReference type="PANTHER" id="PTHR12743">
    <property type="entry name" value="CYTOCHROME C1 HEME LYASE"/>
    <property type="match status" value="1"/>
</dbReference>
<evidence type="ECO:0000313" key="12">
    <source>
        <dbReference type="EMBL" id="UJO24337.1"/>
    </source>
</evidence>
<gene>
    <name evidence="12" type="ORF">CLAFUR5_13532</name>
</gene>
<proteinExistence type="inferred from homology"/>
<feature type="compositionally biased region" description="Polar residues" evidence="11">
    <location>
        <begin position="115"/>
        <end position="127"/>
    </location>
</feature>
<feature type="region of interest" description="Disordered" evidence="11">
    <location>
        <begin position="110"/>
        <end position="136"/>
    </location>
</feature>
<dbReference type="OrthoDB" id="4243at2759"/>
<dbReference type="EC" id="4.4.1.17" evidence="10"/>
<dbReference type="GO" id="GO:0046872">
    <property type="term" value="F:metal ion binding"/>
    <property type="evidence" value="ECO:0007669"/>
    <property type="project" value="UniProtKB-KW"/>
</dbReference>
<feature type="compositionally biased region" description="Pro residues" evidence="11">
    <location>
        <begin position="34"/>
        <end position="46"/>
    </location>
</feature>
<keyword evidence="4 10" id="KW-0479">Metal-binding</keyword>
<evidence type="ECO:0000256" key="7">
    <source>
        <dbReference type="ARBA" id="ARBA00023128"/>
    </source>
</evidence>
<dbReference type="RefSeq" id="XP_047768703.1">
    <property type="nucleotide sequence ID" value="XM_047912680.1"/>
</dbReference>
<evidence type="ECO:0000256" key="11">
    <source>
        <dbReference type="SAM" id="MobiDB-lite"/>
    </source>
</evidence>
<dbReference type="GeneID" id="71993410"/>
<feature type="compositionally biased region" description="Low complexity" evidence="11">
    <location>
        <begin position="63"/>
        <end position="76"/>
    </location>
</feature>
<organism evidence="12 13">
    <name type="scientific">Passalora fulva</name>
    <name type="common">Tomato leaf mold</name>
    <name type="synonym">Cladosporium fulvum</name>
    <dbReference type="NCBI Taxonomy" id="5499"/>
    <lineage>
        <taxon>Eukaryota</taxon>
        <taxon>Fungi</taxon>
        <taxon>Dikarya</taxon>
        <taxon>Ascomycota</taxon>
        <taxon>Pezizomycotina</taxon>
        <taxon>Dothideomycetes</taxon>
        <taxon>Dothideomycetidae</taxon>
        <taxon>Mycosphaerellales</taxon>
        <taxon>Mycosphaerellaceae</taxon>
        <taxon>Fulvia</taxon>
    </lineage>
</organism>
<dbReference type="GO" id="GO:0004408">
    <property type="term" value="F:holocytochrome-c synthase activity"/>
    <property type="evidence" value="ECO:0007669"/>
    <property type="project" value="UniProtKB-EC"/>
</dbReference>